<evidence type="ECO:0000313" key="2">
    <source>
        <dbReference type="Proteomes" id="UP001432039"/>
    </source>
</evidence>
<accession>A0ABZ1TNU9</accession>
<dbReference type="Proteomes" id="UP001432039">
    <property type="component" value="Chromosome"/>
</dbReference>
<dbReference type="EMBL" id="CP108090">
    <property type="protein sequence ID" value="WUQ17495.1"/>
    <property type="molecule type" value="Genomic_DNA"/>
</dbReference>
<dbReference type="RefSeq" id="WP_328965711.1">
    <property type="nucleotide sequence ID" value="NZ_CP108090.1"/>
</dbReference>
<reference evidence="1" key="1">
    <citation type="submission" date="2022-10" db="EMBL/GenBank/DDBJ databases">
        <title>The complete genomes of actinobacterial strains from the NBC collection.</title>
        <authorList>
            <person name="Joergensen T.S."/>
            <person name="Alvarez Arevalo M."/>
            <person name="Sterndorff E.B."/>
            <person name="Faurdal D."/>
            <person name="Vuksanovic O."/>
            <person name="Mourched A.-S."/>
            <person name="Charusanti P."/>
            <person name="Shaw S."/>
            <person name="Blin K."/>
            <person name="Weber T."/>
        </authorList>
    </citation>
    <scope>NUCLEOTIDE SEQUENCE</scope>
    <source>
        <strain evidence="1">NBC_00248</strain>
    </source>
</reference>
<evidence type="ECO:0008006" key="3">
    <source>
        <dbReference type="Google" id="ProtNLM"/>
    </source>
</evidence>
<name>A0ABZ1TNU9_STRVG</name>
<evidence type="ECO:0000313" key="1">
    <source>
        <dbReference type="EMBL" id="WUQ17495.1"/>
    </source>
</evidence>
<keyword evidence="2" id="KW-1185">Reference proteome</keyword>
<protein>
    <recommendedName>
        <fullName evidence="3">UbiC transcription regulator-associated domain-containing protein</fullName>
    </recommendedName>
</protein>
<sequence length="68" mass="7884">MTAFTELQPDDWMDRDNAVQRQRPVLQADPAVRLLGFRTDGVRVVSALAWQYGRRLKVVRRPETTDTL</sequence>
<gene>
    <name evidence="1" type="ORF">OG517_42370</name>
</gene>
<proteinExistence type="predicted"/>
<organism evidence="1 2">
    <name type="scientific">Streptomyces virginiae</name>
    <name type="common">Streptomyces cinnamonensis</name>
    <dbReference type="NCBI Taxonomy" id="1961"/>
    <lineage>
        <taxon>Bacteria</taxon>
        <taxon>Bacillati</taxon>
        <taxon>Actinomycetota</taxon>
        <taxon>Actinomycetes</taxon>
        <taxon>Kitasatosporales</taxon>
        <taxon>Streptomycetaceae</taxon>
        <taxon>Streptomyces</taxon>
    </lineage>
</organism>